<dbReference type="RefSeq" id="WP_024363750.1">
    <property type="nucleotide sequence ID" value="NZ_BJNS01000002.1"/>
</dbReference>
<dbReference type="GeneID" id="48275777"/>
<dbReference type="GO" id="GO:0046872">
    <property type="term" value="F:metal ion binding"/>
    <property type="evidence" value="ECO:0007669"/>
    <property type="project" value="UniProtKB-KW"/>
</dbReference>
<reference evidence="14 16" key="2">
    <citation type="submission" date="2018-06" db="EMBL/GenBank/DDBJ databases">
        <authorList>
            <consortium name="Pathogen Informatics"/>
            <person name="Doyle S."/>
        </authorList>
    </citation>
    <scope>NUCLEOTIDE SEQUENCE [LARGE SCALE GENOMIC DNA]</scope>
    <source>
        <strain evidence="14 16">NCTC10338</strain>
    </source>
</reference>
<evidence type="ECO:0000259" key="12">
    <source>
        <dbReference type="Pfam" id="PF01931"/>
    </source>
</evidence>
<organism evidence="13 15">
    <name type="scientific">Lysinibacillus sphaericus</name>
    <name type="common">Bacillus sphaericus</name>
    <dbReference type="NCBI Taxonomy" id="1421"/>
    <lineage>
        <taxon>Bacteria</taxon>
        <taxon>Bacillati</taxon>
        <taxon>Bacillota</taxon>
        <taxon>Bacilli</taxon>
        <taxon>Bacillales</taxon>
        <taxon>Bacillaceae</taxon>
        <taxon>Lysinibacillus</taxon>
    </lineage>
</organism>
<evidence type="ECO:0000256" key="10">
    <source>
        <dbReference type="ARBA" id="ARBA00048174"/>
    </source>
</evidence>
<protein>
    <recommendedName>
        <fullName evidence="9">inosine/xanthosine triphosphatase</fullName>
        <ecNumber evidence="9">3.6.1.73</ecNumber>
    </recommendedName>
</protein>
<dbReference type="AlphaFoldDB" id="A0A2S0JXI6"/>
<reference evidence="13 15" key="1">
    <citation type="submission" date="2017-03" db="EMBL/GenBank/DDBJ databases">
        <title>The whole genome sequencing and assembly of Lysinibacillus sphaericus DSM 28T strain.</title>
        <authorList>
            <person name="Lee Y.-J."/>
            <person name="Yi H."/>
            <person name="Bahn Y.-S."/>
            <person name="Kim J.F."/>
            <person name="Lee D.-W."/>
        </authorList>
    </citation>
    <scope>NUCLEOTIDE SEQUENCE [LARGE SCALE GENOMIC DNA]</scope>
    <source>
        <strain evidence="13 15">DSM 28</strain>
    </source>
</reference>
<dbReference type="InterPro" id="IPR050299">
    <property type="entry name" value="YjjX_NTPase"/>
</dbReference>
<evidence type="ECO:0000256" key="2">
    <source>
        <dbReference type="ARBA" id="ARBA00001946"/>
    </source>
</evidence>
<keyword evidence="4" id="KW-0547">Nucleotide-binding</keyword>
<evidence type="ECO:0000313" key="14">
    <source>
        <dbReference type="EMBL" id="SUV18405.1"/>
    </source>
</evidence>
<dbReference type="Proteomes" id="UP000238825">
    <property type="component" value="Chromosome"/>
</dbReference>
<dbReference type="NCBIfam" id="NF002850">
    <property type="entry name" value="PRK03114.1"/>
    <property type="match status" value="1"/>
</dbReference>
<accession>A0A2S0JXI6</accession>
<dbReference type="GO" id="GO:0009117">
    <property type="term" value="P:nucleotide metabolic process"/>
    <property type="evidence" value="ECO:0007669"/>
    <property type="project" value="UniProtKB-KW"/>
</dbReference>
<evidence type="ECO:0000313" key="13">
    <source>
        <dbReference type="EMBL" id="AVK95852.1"/>
    </source>
</evidence>
<dbReference type="PANTHER" id="PTHR34699:SF2">
    <property type="entry name" value="NON-CANONICAL PURINE NTP PHOSPHATASE_PRRC1 DOMAIN-CONTAINING PROTEIN"/>
    <property type="match status" value="1"/>
</dbReference>
<evidence type="ECO:0000256" key="11">
    <source>
        <dbReference type="ARBA" id="ARBA00048781"/>
    </source>
</evidence>
<evidence type="ECO:0000313" key="15">
    <source>
        <dbReference type="Proteomes" id="UP000238825"/>
    </source>
</evidence>
<name>A0A2S0JXI6_LYSSH</name>
<dbReference type="Proteomes" id="UP000255295">
    <property type="component" value="Unassembled WGS sequence"/>
</dbReference>
<keyword evidence="6" id="KW-0460">Magnesium</keyword>
<keyword evidence="3" id="KW-0479">Metal-binding</keyword>
<comment type="cofactor">
    <cofactor evidence="1">
        <name>Mn(2+)</name>
        <dbReference type="ChEBI" id="CHEBI:29035"/>
    </cofactor>
</comment>
<dbReference type="EMBL" id="UFSZ01000001">
    <property type="protein sequence ID" value="SUV18405.1"/>
    <property type="molecule type" value="Genomic_DNA"/>
</dbReference>
<proteinExistence type="predicted"/>
<evidence type="ECO:0000256" key="6">
    <source>
        <dbReference type="ARBA" id="ARBA00022842"/>
    </source>
</evidence>
<keyword evidence="8" id="KW-0464">Manganese</keyword>
<gene>
    <name evidence="13" type="primary">yjjX</name>
    <name evidence="13" type="ORF">LS41612_06155</name>
    <name evidence="14" type="ORF">NCTC10338_03535</name>
</gene>
<evidence type="ECO:0000256" key="3">
    <source>
        <dbReference type="ARBA" id="ARBA00022723"/>
    </source>
</evidence>
<sequence>MEIAIGTTNKAKIQAVQAIVNQYFEKVNFTYFKAASQVSEQPLTTEETRLGAINRAKNTALATDAALSFGLEGGVTEIDGVMYVCNWGALTLADGTTFTAAGAQIILPEEIAQEIRGGRELGPVMEQYTQRLDIRQGAGAVGIFTQGIVSRQTMFEHIVALLVGQYLFTLAQR</sequence>
<dbReference type="InterPro" id="IPR029001">
    <property type="entry name" value="ITPase-like_fam"/>
</dbReference>
<comment type="catalytic activity">
    <reaction evidence="11">
        <text>XTP + H2O = XDP + phosphate + H(+)</text>
        <dbReference type="Rhea" id="RHEA:28406"/>
        <dbReference type="ChEBI" id="CHEBI:15377"/>
        <dbReference type="ChEBI" id="CHEBI:15378"/>
        <dbReference type="ChEBI" id="CHEBI:43474"/>
        <dbReference type="ChEBI" id="CHEBI:59884"/>
        <dbReference type="ChEBI" id="CHEBI:61314"/>
        <dbReference type="EC" id="3.6.1.73"/>
    </reaction>
</comment>
<dbReference type="EMBL" id="CP019980">
    <property type="protein sequence ID" value="AVK95852.1"/>
    <property type="molecule type" value="Genomic_DNA"/>
</dbReference>
<dbReference type="SUPFAM" id="SSF52972">
    <property type="entry name" value="ITPase-like"/>
    <property type="match status" value="1"/>
</dbReference>
<dbReference type="GO" id="GO:0000166">
    <property type="term" value="F:nucleotide binding"/>
    <property type="evidence" value="ECO:0007669"/>
    <property type="project" value="UniProtKB-KW"/>
</dbReference>
<keyword evidence="7" id="KW-0546">Nucleotide metabolism</keyword>
<evidence type="ECO:0000256" key="1">
    <source>
        <dbReference type="ARBA" id="ARBA00001936"/>
    </source>
</evidence>
<dbReference type="InterPro" id="IPR026533">
    <property type="entry name" value="NTPase/PRRC1"/>
</dbReference>
<comment type="cofactor">
    <cofactor evidence="2">
        <name>Mg(2+)</name>
        <dbReference type="ChEBI" id="CHEBI:18420"/>
    </cofactor>
</comment>
<evidence type="ECO:0000256" key="9">
    <source>
        <dbReference type="ARBA" id="ARBA00038901"/>
    </source>
</evidence>
<dbReference type="GO" id="GO:0103023">
    <property type="term" value="F:ITPase activity"/>
    <property type="evidence" value="ECO:0007669"/>
    <property type="project" value="UniProtKB-EC"/>
</dbReference>
<dbReference type="Gene3D" id="3.90.950.10">
    <property type="match status" value="1"/>
</dbReference>
<evidence type="ECO:0000256" key="5">
    <source>
        <dbReference type="ARBA" id="ARBA00022801"/>
    </source>
</evidence>
<evidence type="ECO:0000313" key="16">
    <source>
        <dbReference type="Proteomes" id="UP000255295"/>
    </source>
</evidence>
<dbReference type="EC" id="3.6.1.73" evidence="9"/>
<keyword evidence="5 14" id="KW-0378">Hydrolase</keyword>
<evidence type="ECO:0000256" key="8">
    <source>
        <dbReference type="ARBA" id="ARBA00023211"/>
    </source>
</evidence>
<dbReference type="Pfam" id="PF01931">
    <property type="entry name" value="NTPase_I-T"/>
    <property type="match status" value="1"/>
</dbReference>
<feature type="domain" description="Non-canonical purine NTP phosphatase/PRRC1" evidence="12">
    <location>
        <begin position="6"/>
        <end position="161"/>
    </location>
</feature>
<evidence type="ECO:0000256" key="4">
    <source>
        <dbReference type="ARBA" id="ARBA00022741"/>
    </source>
</evidence>
<comment type="catalytic activity">
    <reaction evidence="10">
        <text>ITP + H2O = IDP + phosphate + H(+)</text>
        <dbReference type="Rhea" id="RHEA:28330"/>
        <dbReference type="ChEBI" id="CHEBI:15377"/>
        <dbReference type="ChEBI" id="CHEBI:15378"/>
        <dbReference type="ChEBI" id="CHEBI:43474"/>
        <dbReference type="ChEBI" id="CHEBI:58280"/>
        <dbReference type="ChEBI" id="CHEBI:61402"/>
        <dbReference type="EC" id="3.6.1.73"/>
    </reaction>
</comment>
<dbReference type="PANTHER" id="PTHR34699">
    <property type="match status" value="1"/>
</dbReference>
<evidence type="ECO:0000256" key="7">
    <source>
        <dbReference type="ARBA" id="ARBA00023080"/>
    </source>
</evidence>